<dbReference type="OrthoDB" id="7357196at2759"/>
<dbReference type="EMBL" id="CAKOFQ010007297">
    <property type="protein sequence ID" value="CAH1997606.1"/>
    <property type="molecule type" value="Genomic_DNA"/>
</dbReference>
<evidence type="ECO:0000313" key="3">
    <source>
        <dbReference type="Proteomes" id="UP001152888"/>
    </source>
</evidence>
<dbReference type="AlphaFoldDB" id="A0A9P0PUI4"/>
<reference evidence="2" key="1">
    <citation type="submission" date="2022-03" db="EMBL/GenBank/DDBJ databases">
        <authorList>
            <person name="Sayadi A."/>
        </authorList>
    </citation>
    <scope>NUCLEOTIDE SEQUENCE</scope>
</reference>
<protein>
    <submittedName>
        <fullName evidence="2">Uncharacterized protein</fullName>
    </submittedName>
</protein>
<proteinExistence type="predicted"/>
<name>A0A9P0PUI4_ACAOB</name>
<evidence type="ECO:0000256" key="1">
    <source>
        <dbReference type="SAM" id="SignalP"/>
    </source>
</evidence>
<dbReference type="Proteomes" id="UP001152888">
    <property type="component" value="Unassembled WGS sequence"/>
</dbReference>
<keyword evidence="3" id="KW-1185">Reference proteome</keyword>
<accession>A0A9P0PUI4</accession>
<feature type="signal peptide" evidence="1">
    <location>
        <begin position="1"/>
        <end position="18"/>
    </location>
</feature>
<keyword evidence="1" id="KW-0732">Signal</keyword>
<evidence type="ECO:0000313" key="2">
    <source>
        <dbReference type="EMBL" id="CAH1997606.1"/>
    </source>
</evidence>
<comment type="caution">
    <text evidence="2">The sequence shown here is derived from an EMBL/GenBank/DDBJ whole genome shotgun (WGS) entry which is preliminary data.</text>
</comment>
<gene>
    <name evidence="2" type="ORF">ACAOBT_LOCUS23865</name>
</gene>
<organism evidence="2 3">
    <name type="scientific">Acanthoscelides obtectus</name>
    <name type="common">Bean weevil</name>
    <name type="synonym">Bruchus obtectus</name>
    <dbReference type="NCBI Taxonomy" id="200917"/>
    <lineage>
        <taxon>Eukaryota</taxon>
        <taxon>Metazoa</taxon>
        <taxon>Ecdysozoa</taxon>
        <taxon>Arthropoda</taxon>
        <taxon>Hexapoda</taxon>
        <taxon>Insecta</taxon>
        <taxon>Pterygota</taxon>
        <taxon>Neoptera</taxon>
        <taxon>Endopterygota</taxon>
        <taxon>Coleoptera</taxon>
        <taxon>Polyphaga</taxon>
        <taxon>Cucujiformia</taxon>
        <taxon>Chrysomeloidea</taxon>
        <taxon>Chrysomelidae</taxon>
        <taxon>Bruchinae</taxon>
        <taxon>Bruchini</taxon>
        <taxon>Acanthoscelides</taxon>
    </lineage>
</organism>
<feature type="chain" id="PRO_5040228874" evidence="1">
    <location>
        <begin position="19"/>
        <end position="46"/>
    </location>
</feature>
<sequence>MDSKSCVVVIALVAVSSGLQLQTFHNTTVVIEAVIRDKIYKDGTLP</sequence>